<sequence length="408" mass="46622">MENTPDLLELSRRRLKGLFSDNSLKQNAIETIIASFSSCTSLNEQNGIAARVSPALRDMLLQEVLRRIKCPEIFKKLARVVPFLLSSMTKTLDLSTLDSQVSYDYVGLPYIDEVLYMAAHLAPNIERLCYTYGGMLSGHGIATKYALFSSLVNNFRHLQILEVRNFTADLHDLMFLCGHSPNLRVLKLSSVRYVFPVPSGEEISNSLLKLRLLFVEDVQNLLQAIQIIRQHLPNLDIVTDLNRTGLSFDDFLHPIGDPNMSQRKIFTFDQSWFEHPDAEIHERHPNIIHLQVKGEDAFDVGEANLFLPNFTKISSLSIETANQEIKIFLMQLAKIFLHQYGQNLRSFSLQLGEPEDPNDEVDFNIEHIFNSCPNIESLSIDQSNGYTSREFVDYAPHLKEISWIGFFR</sequence>
<dbReference type="SUPFAM" id="SSF52047">
    <property type="entry name" value="RNI-like"/>
    <property type="match status" value="1"/>
</dbReference>
<evidence type="ECO:0008006" key="3">
    <source>
        <dbReference type="Google" id="ProtNLM"/>
    </source>
</evidence>
<reference evidence="1 2" key="1">
    <citation type="submission" date="2020-04" db="EMBL/GenBank/DDBJ databases">
        <authorList>
            <person name="Alioto T."/>
            <person name="Alioto T."/>
            <person name="Gomez Garrido J."/>
        </authorList>
    </citation>
    <scope>NUCLEOTIDE SEQUENCE [LARGE SCALE GENOMIC DNA]</scope>
</reference>
<dbReference type="EMBL" id="CADEPI010000110">
    <property type="protein sequence ID" value="CAB3375361.1"/>
    <property type="molecule type" value="Genomic_DNA"/>
</dbReference>
<evidence type="ECO:0000313" key="2">
    <source>
        <dbReference type="Proteomes" id="UP000494165"/>
    </source>
</evidence>
<protein>
    <recommendedName>
        <fullName evidence="3">F-box domain-containing protein</fullName>
    </recommendedName>
</protein>
<gene>
    <name evidence="1" type="ORF">CLODIP_2_CD05749</name>
</gene>
<dbReference type="InterPro" id="IPR032675">
    <property type="entry name" value="LRR_dom_sf"/>
</dbReference>
<name>A0A8S1DC38_9INSE</name>
<dbReference type="Proteomes" id="UP000494165">
    <property type="component" value="Unassembled WGS sequence"/>
</dbReference>
<comment type="caution">
    <text evidence="1">The sequence shown here is derived from an EMBL/GenBank/DDBJ whole genome shotgun (WGS) entry which is preliminary data.</text>
</comment>
<accession>A0A8S1DC38</accession>
<dbReference type="AlphaFoldDB" id="A0A8S1DC38"/>
<dbReference type="Gene3D" id="3.80.10.10">
    <property type="entry name" value="Ribonuclease Inhibitor"/>
    <property type="match status" value="1"/>
</dbReference>
<keyword evidence="2" id="KW-1185">Reference proteome</keyword>
<proteinExistence type="predicted"/>
<evidence type="ECO:0000313" key="1">
    <source>
        <dbReference type="EMBL" id="CAB3375361.1"/>
    </source>
</evidence>
<organism evidence="1 2">
    <name type="scientific">Cloeon dipterum</name>
    <dbReference type="NCBI Taxonomy" id="197152"/>
    <lineage>
        <taxon>Eukaryota</taxon>
        <taxon>Metazoa</taxon>
        <taxon>Ecdysozoa</taxon>
        <taxon>Arthropoda</taxon>
        <taxon>Hexapoda</taxon>
        <taxon>Insecta</taxon>
        <taxon>Pterygota</taxon>
        <taxon>Palaeoptera</taxon>
        <taxon>Ephemeroptera</taxon>
        <taxon>Pisciforma</taxon>
        <taxon>Baetidae</taxon>
        <taxon>Cloeon</taxon>
    </lineage>
</organism>